<evidence type="ECO:0000256" key="6">
    <source>
        <dbReference type="ARBA" id="ARBA00023244"/>
    </source>
</evidence>
<evidence type="ECO:0000256" key="12">
    <source>
        <dbReference type="PIRSR" id="PIRSR000445-3"/>
    </source>
</evidence>
<dbReference type="GO" id="GO:0008883">
    <property type="term" value="F:glutamyl-tRNA reductase activity"/>
    <property type="evidence" value="ECO:0007669"/>
    <property type="project" value="UniProtKB-UniRule"/>
</dbReference>
<dbReference type="PANTHER" id="PTHR43013:SF1">
    <property type="entry name" value="GLUTAMYL-TRNA REDUCTASE"/>
    <property type="match status" value="1"/>
</dbReference>
<evidence type="ECO:0000256" key="1">
    <source>
        <dbReference type="ARBA" id="ARBA00005059"/>
    </source>
</evidence>
<evidence type="ECO:0000256" key="7">
    <source>
        <dbReference type="ARBA" id="ARBA00047464"/>
    </source>
</evidence>
<sequence>MKLRLVGWSFHGTPVELRDRLSLGETAQLELADRLRTRHGVRELVILSTCNRFELYCAGSERSSGVLLKTLVEDFGEPQLAATAYHLEDYEAVRHLFRVTSSLDSMVLGEPQISGQVKDAYRFYAKVGWTGKLLNPIFNKAFRAAKRVRSETGIASNAVSISYVAIQLARQIFEDLSGLSVLVVGAGEMAELALKYLVRNGLRRLMVVNRTFANAVRLAECYGGAAIQFHELESYLADADIVITSTGATEPIINVPTVQNCLRNRRGRQMFFIDIAVPRDVHPGVHDLPGAYCYNIDDLQNVVSVNQEERLQQAEEAQQLLEEELVQVRHWFQELSVVPAIRGLRESFEQTAATEVQRFLKRTKPDAAEAEEVQRMVRRILNKLLHAPSHTLRKFSGRDDQPLLLEFLHELHDLSTAPVAAEPIRKQHLSLVKG</sequence>
<feature type="domain" description="Glutamyl-tRNA reductase N-terminal" evidence="17">
    <location>
        <begin position="6"/>
        <end position="152"/>
    </location>
</feature>
<dbReference type="InterPro" id="IPR015896">
    <property type="entry name" value="4pyrrol_synth_GluRdtase_dimer"/>
</dbReference>
<comment type="miscellaneous">
    <text evidence="9">During catalysis, the active site Cys acts as a nucleophile attacking the alpha-carbonyl group of tRNA-bound glutamate with the formation of a thioester intermediate between enzyme and glutamate, and the concomitant release of tRNA(Glu). The thioester intermediate is finally reduced by direct hydride transfer from NADPH, to form the product GSA.</text>
</comment>
<feature type="binding site" evidence="9 11">
    <location>
        <position position="105"/>
    </location>
    <ligand>
        <name>substrate</name>
    </ligand>
</feature>
<dbReference type="CDD" id="cd05213">
    <property type="entry name" value="NAD_bind_Glutamyl_tRNA_reduct"/>
    <property type="match status" value="1"/>
</dbReference>
<feature type="binding site" evidence="9 12">
    <location>
        <begin position="185"/>
        <end position="190"/>
    </location>
    <ligand>
        <name>NADP(+)</name>
        <dbReference type="ChEBI" id="CHEBI:58349"/>
    </ligand>
</feature>
<feature type="binding site" evidence="9 11">
    <location>
        <begin position="49"/>
        <end position="52"/>
    </location>
    <ligand>
        <name>substrate</name>
    </ligand>
</feature>
<dbReference type="InterPro" id="IPR036291">
    <property type="entry name" value="NAD(P)-bd_dom_sf"/>
</dbReference>
<gene>
    <name evidence="9" type="primary">hemA</name>
</gene>
<evidence type="ECO:0000259" key="15">
    <source>
        <dbReference type="Pfam" id="PF00745"/>
    </source>
</evidence>
<comment type="similarity">
    <text evidence="2 9 14">Belongs to the glutamyl-tRNA reductase family.</text>
</comment>
<accession>E0XY24</accession>
<dbReference type="SUPFAM" id="SSF69075">
    <property type="entry name" value="Glutamyl tRNA-reductase dimerization domain"/>
    <property type="match status" value="1"/>
</dbReference>
<evidence type="ECO:0000256" key="9">
    <source>
        <dbReference type="HAMAP-Rule" id="MF_00087"/>
    </source>
</evidence>
<keyword evidence="5 9" id="KW-0560">Oxidoreductase</keyword>
<feature type="binding site" evidence="9 11">
    <location>
        <begin position="110"/>
        <end position="112"/>
    </location>
    <ligand>
        <name>substrate</name>
    </ligand>
</feature>
<feature type="domain" description="Quinate/shikimate 5-dehydrogenase/glutamyl-tRNA reductase" evidence="16">
    <location>
        <begin position="167"/>
        <end position="302"/>
    </location>
</feature>
<name>E0XY24_9DELT</name>
<evidence type="ECO:0000313" key="18">
    <source>
        <dbReference type="EMBL" id="ADI19315.1"/>
    </source>
</evidence>
<dbReference type="SUPFAM" id="SSF69742">
    <property type="entry name" value="Glutamyl tRNA-reductase catalytic, N-terminal domain"/>
    <property type="match status" value="1"/>
</dbReference>
<dbReference type="InterPro" id="IPR006151">
    <property type="entry name" value="Shikm_DH/Glu-tRNA_Rdtase"/>
</dbReference>
<evidence type="ECO:0000259" key="16">
    <source>
        <dbReference type="Pfam" id="PF01488"/>
    </source>
</evidence>
<evidence type="ECO:0000256" key="10">
    <source>
        <dbReference type="PIRSR" id="PIRSR000445-1"/>
    </source>
</evidence>
<proteinExistence type="inferred from homology"/>
<dbReference type="InterPro" id="IPR015895">
    <property type="entry name" value="4pyrrol_synth_GluRdtase_N"/>
</dbReference>
<dbReference type="InterPro" id="IPR000343">
    <property type="entry name" value="4pyrrol_synth_GluRdtase"/>
</dbReference>
<feature type="site" description="Important for activity" evidence="9 13">
    <location>
        <position position="95"/>
    </location>
</feature>
<comment type="function">
    <text evidence="9">Catalyzes the NADPH-dependent reduction of glutamyl-tRNA(Glu) to glutamate 1-semialdehyde (GSA).</text>
</comment>
<evidence type="ECO:0000256" key="4">
    <source>
        <dbReference type="ARBA" id="ARBA00022857"/>
    </source>
</evidence>
<dbReference type="FunFam" id="3.40.50.720:FF:000031">
    <property type="entry name" value="Glutamyl-tRNA reductase"/>
    <property type="match status" value="1"/>
</dbReference>
<comment type="pathway">
    <text evidence="1 9 14">Porphyrin-containing compound metabolism; protoporphyrin-IX biosynthesis; 5-aminolevulinate from L-glutamyl-tRNA(Glu): step 1/2.</text>
</comment>
<feature type="domain" description="Tetrapyrrole biosynthesis glutamyl-tRNA reductase dimerisation" evidence="15">
    <location>
        <begin position="316"/>
        <end position="414"/>
    </location>
</feature>
<evidence type="ECO:0000256" key="5">
    <source>
        <dbReference type="ARBA" id="ARBA00023002"/>
    </source>
</evidence>
<feature type="binding site" evidence="9 11">
    <location>
        <position position="116"/>
    </location>
    <ligand>
        <name>substrate</name>
    </ligand>
</feature>
<comment type="catalytic activity">
    <reaction evidence="7 9 14">
        <text>(S)-4-amino-5-oxopentanoate + tRNA(Glu) + NADP(+) = L-glutamyl-tRNA(Glu) + NADPH + H(+)</text>
        <dbReference type="Rhea" id="RHEA:12344"/>
        <dbReference type="Rhea" id="RHEA-COMP:9663"/>
        <dbReference type="Rhea" id="RHEA-COMP:9680"/>
        <dbReference type="ChEBI" id="CHEBI:15378"/>
        <dbReference type="ChEBI" id="CHEBI:57501"/>
        <dbReference type="ChEBI" id="CHEBI:57783"/>
        <dbReference type="ChEBI" id="CHEBI:58349"/>
        <dbReference type="ChEBI" id="CHEBI:78442"/>
        <dbReference type="ChEBI" id="CHEBI:78520"/>
        <dbReference type="EC" id="1.2.1.70"/>
    </reaction>
</comment>
<dbReference type="PANTHER" id="PTHR43013">
    <property type="entry name" value="GLUTAMYL-TRNA REDUCTASE"/>
    <property type="match status" value="1"/>
</dbReference>
<dbReference type="Pfam" id="PF05201">
    <property type="entry name" value="GlutR_N"/>
    <property type="match status" value="1"/>
</dbReference>
<dbReference type="UniPathway" id="UPA00251">
    <property type="reaction ID" value="UER00316"/>
</dbReference>
<reference evidence="18" key="1">
    <citation type="journal article" date="2011" name="Environ. Microbiol.">
        <title>Time-series analyses of Monterey Bay coastal microbial picoplankton using a 'genome proxy' microarray.</title>
        <authorList>
            <person name="Rich V.I."/>
            <person name="Pham V.D."/>
            <person name="Eppley J."/>
            <person name="Shi Y."/>
            <person name="DeLong E.F."/>
        </authorList>
    </citation>
    <scope>NUCLEOTIDE SEQUENCE</scope>
</reference>
<comment type="domain">
    <text evidence="9">Possesses an unusual extended V-shaped dimeric structure with each monomer consisting of three distinct domains arranged along a curved 'spinal' alpha-helix. The N-terminal catalytic domain specifically recognizes the glutamate moiety of the substrate. The second domain is the NADPH-binding domain, and the third C-terminal domain is responsible for dimerization.</text>
</comment>
<organism evidence="18">
    <name type="scientific">uncultured delta proteobacterium HF0500_03A04</name>
    <dbReference type="NCBI Taxonomy" id="710834"/>
    <lineage>
        <taxon>Bacteria</taxon>
        <taxon>Deltaproteobacteria</taxon>
        <taxon>environmental samples</taxon>
    </lineage>
</organism>
<dbReference type="HAMAP" id="MF_00087">
    <property type="entry name" value="Glu_tRNA_reductase"/>
    <property type="match status" value="1"/>
</dbReference>
<dbReference type="AlphaFoldDB" id="E0XY24"/>
<dbReference type="NCBIfam" id="TIGR01035">
    <property type="entry name" value="hemA"/>
    <property type="match status" value="1"/>
</dbReference>
<dbReference type="Gene3D" id="3.30.460.30">
    <property type="entry name" value="Glutamyl-tRNA reductase, N-terminal domain"/>
    <property type="match status" value="1"/>
</dbReference>
<dbReference type="GO" id="GO:0019353">
    <property type="term" value="P:protoporphyrinogen IX biosynthetic process from glutamate"/>
    <property type="evidence" value="ECO:0007669"/>
    <property type="project" value="TreeGrafter"/>
</dbReference>
<dbReference type="GO" id="GO:0050661">
    <property type="term" value="F:NADP binding"/>
    <property type="evidence" value="ECO:0007669"/>
    <property type="project" value="InterPro"/>
</dbReference>
<evidence type="ECO:0000256" key="3">
    <source>
        <dbReference type="ARBA" id="ARBA00012970"/>
    </source>
</evidence>
<dbReference type="EC" id="1.2.1.70" evidence="3 9"/>
<evidence type="ECO:0000256" key="8">
    <source>
        <dbReference type="ARBA" id="ARBA00068659"/>
    </source>
</evidence>
<keyword evidence="4 9" id="KW-0521">NADP</keyword>
<feature type="active site" description="Nucleophile" evidence="9 10">
    <location>
        <position position="50"/>
    </location>
</feature>
<keyword evidence="6 9" id="KW-0627">Porphyrin biosynthesis</keyword>
<evidence type="ECO:0000256" key="2">
    <source>
        <dbReference type="ARBA" id="ARBA00005916"/>
    </source>
</evidence>
<dbReference type="SUPFAM" id="SSF51735">
    <property type="entry name" value="NAD(P)-binding Rossmann-fold domains"/>
    <property type="match status" value="1"/>
</dbReference>
<dbReference type="Gene3D" id="3.40.50.720">
    <property type="entry name" value="NAD(P)-binding Rossmann-like Domain"/>
    <property type="match status" value="1"/>
</dbReference>
<dbReference type="Pfam" id="PF01488">
    <property type="entry name" value="Shikimate_DH"/>
    <property type="match status" value="1"/>
</dbReference>
<evidence type="ECO:0000256" key="13">
    <source>
        <dbReference type="PIRSR" id="PIRSR000445-4"/>
    </source>
</evidence>
<protein>
    <recommendedName>
        <fullName evidence="8 9">Glutamyl-tRNA reductase</fullName>
        <shortName evidence="9">GluTR</shortName>
        <ecNumber evidence="3 9">1.2.1.70</ecNumber>
    </recommendedName>
</protein>
<evidence type="ECO:0000256" key="14">
    <source>
        <dbReference type="RuleBase" id="RU000584"/>
    </source>
</evidence>
<evidence type="ECO:0000259" key="17">
    <source>
        <dbReference type="Pfam" id="PF05201"/>
    </source>
</evidence>
<dbReference type="EMBL" id="GU474917">
    <property type="protein sequence ID" value="ADI19315.1"/>
    <property type="molecule type" value="Genomic_DNA"/>
</dbReference>
<dbReference type="InterPro" id="IPR036453">
    <property type="entry name" value="GluRdtase_dimer_dom_sf"/>
</dbReference>
<dbReference type="Pfam" id="PF00745">
    <property type="entry name" value="GlutR_dimer"/>
    <property type="match status" value="1"/>
</dbReference>
<dbReference type="InterPro" id="IPR036343">
    <property type="entry name" value="GluRdtase_N_sf"/>
</dbReference>
<dbReference type="FunFam" id="3.30.460.30:FF:000001">
    <property type="entry name" value="Glutamyl-tRNA reductase"/>
    <property type="match status" value="1"/>
</dbReference>
<comment type="subunit">
    <text evidence="9">Homodimer.</text>
</comment>
<evidence type="ECO:0000256" key="11">
    <source>
        <dbReference type="PIRSR" id="PIRSR000445-2"/>
    </source>
</evidence>
<dbReference type="PIRSF" id="PIRSF000445">
    <property type="entry name" value="4pyrrol_synth_GluRdtase"/>
    <property type="match status" value="1"/>
</dbReference>